<reference evidence="7" key="1">
    <citation type="submission" date="2020-10" db="EMBL/GenBank/DDBJ databases">
        <authorList>
            <person name="Castelo-Branco R."/>
            <person name="Eusebio N."/>
            <person name="Adriana R."/>
            <person name="Vieira A."/>
            <person name="Brugerolle De Fraissinette N."/>
            <person name="Rezende De Castro R."/>
            <person name="Schneider M.P."/>
            <person name="Vasconcelos V."/>
            <person name="Leao P.N."/>
        </authorList>
    </citation>
    <scope>NUCLEOTIDE SEQUENCE</scope>
    <source>
        <strain evidence="7">LEGE 11467</strain>
    </source>
</reference>
<dbReference type="PANTHER" id="PTHR43806">
    <property type="entry name" value="PEPTIDASE S8"/>
    <property type="match status" value="1"/>
</dbReference>
<dbReference type="InterPro" id="IPR000209">
    <property type="entry name" value="Peptidase_S8/S53_dom"/>
</dbReference>
<comment type="caution">
    <text evidence="5">Lacks conserved residue(s) required for the propagation of feature annotation.</text>
</comment>
<dbReference type="PROSITE" id="PS51257">
    <property type="entry name" value="PROKAR_LIPOPROTEIN"/>
    <property type="match status" value="1"/>
</dbReference>
<comment type="caution">
    <text evidence="7">The sequence shown here is derived from an EMBL/GenBank/DDBJ whole genome shotgun (WGS) entry which is preliminary data.</text>
</comment>
<evidence type="ECO:0000256" key="5">
    <source>
        <dbReference type="PROSITE-ProRule" id="PRU01240"/>
    </source>
</evidence>
<dbReference type="PROSITE" id="PS51892">
    <property type="entry name" value="SUBTILASE"/>
    <property type="match status" value="1"/>
</dbReference>
<dbReference type="InterPro" id="IPR050131">
    <property type="entry name" value="Peptidase_S8_subtilisin-like"/>
</dbReference>
<evidence type="ECO:0000256" key="2">
    <source>
        <dbReference type="ARBA" id="ARBA00022670"/>
    </source>
</evidence>
<dbReference type="AlphaFoldDB" id="A0A928VXV4"/>
<feature type="domain" description="Peptidase S8/S53" evidence="6">
    <location>
        <begin position="90"/>
        <end position="341"/>
    </location>
</feature>
<dbReference type="SUPFAM" id="SSF49785">
    <property type="entry name" value="Galactose-binding domain-like"/>
    <property type="match status" value="1"/>
</dbReference>
<keyword evidence="3" id="KW-0378">Hydrolase</keyword>
<dbReference type="Proteomes" id="UP000621799">
    <property type="component" value="Unassembled WGS sequence"/>
</dbReference>
<proteinExistence type="inferred from homology"/>
<dbReference type="InterPro" id="IPR008979">
    <property type="entry name" value="Galactose-bd-like_sf"/>
</dbReference>
<evidence type="ECO:0000259" key="6">
    <source>
        <dbReference type="Pfam" id="PF00082"/>
    </source>
</evidence>
<dbReference type="SUPFAM" id="SSF52743">
    <property type="entry name" value="Subtilisin-like"/>
    <property type="match status" value="1"/>
</dbReference>
<dbReference type="PROSITE" id="PS00138">
    <property type="entry name" value="SUBTILASE_SER"/>
    <property type="match status" value="1"/>
</dbReference>
<dbReference type="GO" id="GO:0006508">
    <property type="term" value="P:proteolysis"/>
    <property type="evidence" value="ECO:0007669"/>
    <property type="project" value="UniProtKB-KW"/>
</dbReference>
<keyword evidence="8" id="KW-1185">Reference proteome</keyword>
<dbReference type="Gene3D" id="3.40.50.200">
    <property type="entry name" value="Peptidase S8/S53 domain"/>
    <property type="match status" value="1"/>
</dbReference>
<name>A0A928VXV4_9CYAN</name>
<evidence type="ECO:0000256" key="3">
    <source>
        <dbReference type="ARBA" id="ARBA00022801"/>
    </source>
</evidence>
<gene>
    <name evidence="7" type="ORF">IQ235_08270</name>
</gene>
<dbReference type="RefSeq" id="WP_264321014.1">
    <property type="nucleotide sequence ID" value="NZ_JADEXN010000116.1"/>
</dbReference>
<sequence length="534" mass="58157">MKPNTAKKLFSIAGIFGLSCLGLQGIARAISVGEAGIDARRLHEPPYNLRGRKIAIGQVEIGRPAQFGLDKYTLPDGGTAPTGVFFRNSPASSDTNLDGHAQSVAGVMVSSAKAVPGVAPEARLYSAGAALGMGMNRQEQECLTAQHVAEQNGNDVRAINFSFGEPLYLDPRPDAQLDGQALLTLCIDWSASAHNVLYAIAGNQGSGGIPIPTDNFNGINVAFSRQEDGVFSQVDVSNLGSVFTGVESRLVGLETNVDGRRLVNILAPGRNVDLIDRDGTVSQNTGTSFASPHVAATVALLQEYGDRQLSSRQPNWSLDARRHEVMKAVMLNSAEKVADNGDGLLQDMTRTIIDKQSGNWFASDAHNDRVIPFHGDMGTGHLNAFRAYEQFSPGQWKSSAPVPPRGWNYDRVTAGEFRDYILEQPLQAGSHVAVTLTWNRVVELNDTNRNDRYDEGETFVDRGLNDLNVYLMPVEENNTADSIWSSVSSVDSTEHVFHAVPETGRYKIRVEYKRQINDESQPYALAWWTVPAQN</sequence>
<accession>A0A928VXV4</accession>
<keyword evidence="4" id="KW-0720">Serine protease</keyword>
<evidence type="ECO:0000256" key="1">
    <source>
        <dbReference type="ARBA" id="ARBA00011073"/>
    </source>
</evidence>
<dbReference type="InterPro" id="IPR036852">
    <property type="entry name" value="Peptidase_S8/S53_dom_sf"/>
</dbReference>
<dbReference type="Pfam" id="PF00082">
    <property type="entry name" value="Peptidase_S8"/>
    <property type="match status" value="1"/>
</dbReference>
<evidence type="ECO:0000256" key="4">
    <source>
        <dbReference type="ARBA" id="ARBA00022825"/>
    </source>
</evidence>
<dbReference type="PANTHER" id="PTHR43806:SF11">
    <property type="entry name" value="CEREVISIN-RELATED"/>
    <property type="match status" value="1"/>
</dbReference>
<protein>
    <submittedName>
        <fullName evidence="7">S8 family serine peptidase</fullName>
    </submittedName>
</protein>
<dbReference type="EMBL" id="JADEXN010000116">
    <property type="protein sequence ID" value="MBE9040772.1"/>
    <property type="molecule type" value="Genomic_DNA"/>
</dbReference>
<dbReference type="InterPro" id="IPR023828">
    <property type="entry name" value="Peptidase_S8_Ser-AS"/>
</dbReference>
<organism evidence="7 8">
    <name type="scientific">Zarconia navalis LEGE 11467</name>
    <dbReference type="NCBI Taxonomy" id="1828826"/>
    <lineage>
        <taxon>Bacteria</taxon>
        <taxon>Bacillati</taxon>
        <taxon>Cyanobacteriota</taxon>
        <taxon>Cyanophyceae</taxon>
        <taxon>Oscillatoriophycideae</taxon>
        <taxon>Oscillatoriales</taxon>
        <taxon>Oscillatoriales incertae sedis</taxon>
        <taxon>Zarconia</taxon>
        <taxon>Zarconia navalis</taxon>
    </lineage>
</organism>
<dbReference type="GO" id="GO:0004252">
    <property type="term" value="F:serine-type endopeptidase activity"/>
    <property type="evidence" value="ECO:0007669"/>
    <property type="project" value="InterPro"/>
</dbReference>
<comment type="similarity">
    <text evidence="1 5">Belongs to the peptidase S8 family.</text>
</comment>
<evidence type="ECO:0000313" key="7">
    <source>
        <dbReference type="EMBL" id="MBE9040772.1"/>
    </source>
</evidence>
<keyword evidence="2" id="KW-0645">Protease</keyword>
<evidence type="ECO:0000313" key="8">
    <source>
        <dbReference type="Proteomes" id="UP000621799"/>
    </source>
</evidence>